<evidence type="ECO:0000313" key="2">
    <source>
        <dbReference type="EMBL" id="ORZ34492.1"/>
    </source>
</evidence>
<protein>
    <submittedName>
        <fullName evidence="2">Uncharacterized protein</fullName>
    </submittedName>
</protein>
<evidence type="ECO:0000256" key="1">
    <source>
        <dbReference type="SAM" id="Phobius"/>
    </source>
</evidence>
<dbReference type="Proteomes" id="UP000193411">
    <property type="component" value="Unassembled WGS sequence"/>
</dbReference>
<dbReference type="OrthoDB" id="10657144at2759"/>
<accession>A0A1Y2HN02</accession>
<feature type="transmembrane region" description="Helical" evidence="1">
    <location>
        <begin position="39"/>
        <end position="58"/>
    </location>
</feature>
<sequence>MSSTLPLAPASSPGPSALTYHATQFGFRQASSSRSRLSLPPFATAQLAPMVLAVFLRLQTLWTRTCAKPFEVAPFRIRMLAVSLVLAGLVVSVLLFIRLREAPSHNETQLHCNRRASQLQNIFDVQAISLVRHLSAYLSAIGATSIPAFTEFVGLLRPDNTTVSAVTLYQRVEQRQRAQWVADYAQELKPGNRNDIWTLPAVTVRPVHVAEMWPCIASIPISDTAIEAGKVFPFIGFDPLGEPTRAAPLLRALRPETFGKPSMSSLIRYPSDGSLGFNIYARNLRPVKTQSSVTDEVAIGAHFVVRI</sequence>
<name>A0A1Y2HN02_9FUNG</name>
<dbReference type="Gene3D" id="3.30.450.350">
    <property type="entry name" value="CHASE domain"/>
    <property type="match status" value="1"/>
</dbReference>
<organism evidence="2 3">
    <name type="scientific">Catenaria anguillulae PL171</name>
    <dbReference type="NCBI Taxonomy" id="765915"/>
    <lineage>
        <taxon>Eukaryota</taxon>
        <taxon>Fungi</taxon>
        <taxon>Fungi incertae sedis</taxon>
        <taxon>Blastocladiomycota</taxon>
        <taxon>Blastocladiomycetes</taxon>
        <taxon>Blastocladiales</taxon>
        <taxon>Catenariaceae</taxon>
        <taxon>Catenaria</taxon>
    </lineage>
</organism>
<keyword evidence="1" id="KW-1133">Transmembrane helix</keyword>
<keyword evidence="1" id="KW-0472">Membrane</keyword>
<dbReference type="AlphaFoldDB" id="A0A1Y2HN02"/>
<keyword evidence="1" id="KW-0812">Transmembrane</keyword>
<feature type="transmembrane region" description="Helical" evidence="1">
    <location>
        <begin position="79"/>
        <end position="99"/>
    </location>
</feature>
<evidence type="ECO:0000313" key="3">
    <source>
        <dbReference type="Proteomes" id="UP000193411"/>
    </source>
</evidence>
<dbReference type="EMBL" id="MCFL01000028">
    <property type="protein sequence ID" value="ORZ34492.1"/>
    <property type="molecule type" value="Genomic_DNA"/>
</dbReference>
<reference evidence="2 3" key="1">
    <citation type="submission" date="2016-07" db="EMBL/GenBank/DDBJ databases">
        <title>Pervasive Adenine N6-methylation of Active Genes in Fungi.</title>
        <authorList>
            <consortium name="DOE Joint Genome Institute"/>
            <person name="Mondo S.J."/>
            <person name="Dannebaum R.O."/>
            <person name="Kuo R.C."/>
            <person name="Labutti K."/>
            <person name="Haridas S."/>
            <person name="Kuo A."/>
            <person name="Salamov A."/>
            <person name="Ahrendt S.R."/>
            <person name="Lipzen A."/>
            <person name="Sullivan W."/>
            <person name="Andreopoulos W.B."/>
            <person name="Clum A."/>
            <person name="Lindquist E."/>
            <person name="Daum C."/>
            <person name="Ramamoorthy G.K."/>
            <person name="Gryganskyi A."/>
            <person name="Culley D."/>
            <person name="Magnuson J.K."/>
            <person name="James T.Y."/>
            <person name="O'Malley M.A."/>
            <person name="Stajich J.E."/>
            <person name="Spatafora J.W."/>
            <person name="Visel A."/>
            <person name="Grigoriev I.V."/>
        </authorList>
    </citation>
    <scope>NUCLEOTIDE SEQUENCE [LARGE SCALE GENOMIC DNA]</scope>
    <source>
        <strain evidence="2 3">PL171</strain>
    </source>
</reference>
<comment type="caution">
    <text evidence="2">The sequence shown here is derived from an EMBL/GenBank/DDBJ whole genome shotgun (WGS) entry which is preliminary data.</text>
</comment>
<keyword evidence="3" id="KW-1185">Reference proteome</keyword>
<dbReference type="InterPro" id="IPR042240">
    <property type="entry name" value="CHASE_sf"/>
</dbReference>
<proteinExistence type="predicted"/>
<gene>
    <name evidence="2" type="ORF">BCR44DRAFT_297247</name>
</gene>